<dbReference type="AlphaFoldDB" id="A0AAE0FQJ4"/>
<reference evidence="3" key="2">
    <citation type="submission" date="2023-06" db="EMBL/GenBank/DDBJ databases">
        <title>Long-read-based genome assembly of the green algal bacterivore Cymbomonas tetramitiformis.</title>
        <authorList>
            <person name="Gyaltshen Y."/>
            <person name="Rozenberg A."/>
            <person name="Paasch A."/>
            <person name="Burns J.A."/>
            <person name="Warring S."/>
            <person name="Larson R."/>
            <person name="Maurer-Alcala X."/>
            <person name="Dacks J."/>
            <person name="Kim E."/>
        </authorList>
    </citation>
    <scope>NUCLEOTIDE SEQUENCE</scope>
    <source>
        <strain evidence="3">PLY_AMNH</strain>
    </source>
</reference>
<dbReference type="Proteomes" id="UP001190700">
    <property type="component" value="Unassembled WGS sequence"/>
</dbReference>
<evidence type="ECO:0000313" key="5">
    <source>
        <dbReference type="Proteomes" id="UP001190700"/>
    </source>
</evidence>
<evidence type="ECO:0000313" key="3">
    <source>
        <dbReference type="EMBL" id="KAK3263888.1"/>
    </source>
</evidence>
<feature type="region of interest" description="Disordered" evidence="1">
    <location>
        <begin position="550"/>
        <end position="594"/>
    </location>
</feature>
<evidence type="ECO:0000256" key="1">
    <source>
        <dbReference type="SAM" id="MobiDB-lite"/>
    </source>
</evidence>
<feature type="transmembrane region" description="Helical" evidence="2">
    <location>
        <begin position="453"/>
        <end position="472"/>
    </location>
</feature>
<sequence length="594" mass="67619">MAEDDGIYVVDHCPTSYFLEPTIFVAMIIILKFQLTKHVWRQGRRAWRILMKTDELLLKPIVQPIVPKIANRKPAKLAKSNSFNGRGSSTYVEVSTHVKKRWRSISDNVNKIVRNHSFQHDSAVNLDVLVENGAGKFSLTRVVAKWKDYGRYKRSGAGFFTTPRSFHWFEGQINGQNCRVDAASFKYKYTLTSRWSVYAKYSTDVIGLAMTGAIYNGLWTAILEWVFFYVWCYYEDMGPIVSNIMHAISTLQGSILPLISFILAIFLNSKLSKYDAARDWAISLASSIEGLAGIVAATLKSRDKASIAFKYKVYRYLNALHIFVHFSHIQTRVRVHPSNLLVSRLLTVPELQHIASVCGKDCEGKVAFNRYWVGVFGMLVQTLEMESKSLALKDEKCFHFGCRQLRKLCSEEYAHRMNTEPVSWIQLVFSIVDVTVKLTPMSFMLRAAGSNPLYVVSFFGGGVLYLVFMGMANIARVVDTPFGPALDHLNIVGLLSQTEQTIKTLFSASAWDVAERSKYEFGDFEAQYELLLKEEQKYELLSKLKPRDCRKRAKKNSLNSLPEEGTEGEEDDSEKEVIHPLYMCEVNEDQEDSS</sequence>
<organism evidence="3 5">
    <name type="scientific">Cymbomonas tetramitiformis</name>
    <dbReference type="NCBI Taxonomy" id="36881"/>
    <lineage>
        <taxon>Eukaryota</taxon>
        <taxon>Viridiplantae</taxon>
        <taxon>Chlorophyta</taxon>
        <taxon>Pyramimonadophyceae</taxon>
        <taxon>Pyramimonadales</taxon>
        <taxon>Pyramimonadaceae</taxon>
        <taxon>Cymbomonas</taxon>
    </lineage>
</organism>
<keyword evidence="2" id="KW-0812">Transmembrane</keyword>
<dbReference type="Pfam" id="PF01062">
    <property type="entry name" value="Bestrophin"/>
    <property type="match status" value="1"/>
</dbReference>
<keyword evidence="2" id="KW-0472">Membrane</keyword>
<evidence type="ECO:0000256" key="2">
    <source>
        <dbReference type="SAM" id="Phobius"/>
    </source>
</evidence>
<keyword evidence="5" id="KW-1185">Reference proteome</keyword>
<feature type="transmembrane region" description="Helical" evidence="2">
    <location>
        <begin position="243"/>
        <end position="267"/>
    </location>
</feature>
<proteinExistence type="predicted"/>
<feature type="compositionally biased region" description="Acidic residues" evidence="1">
    <location>
        <begin position="564"/>
        <end position="574"/>
    </location>
</feature>
<gene>
    <name evidence="4" type="ORF">CYMTET_12853</name>
    <name evidence="3" type="ORF">CYMTET_27341</name>
</gene>
<protein>
    <submittedName>
        <fullName evidence="3">Uncharacterized protein</fullName>
    </submittedName>
</protein>
<keyword evidence="2" id="KW-1133">Transmembrane helix</keyword>
<name>A0AAE0FQJ4_9CHLO</name>
<evidence type="ECO:0000313" key="4">
    <source>
        <dbReference type="EMBL" id="KAK3279252.1"/>
    </source>
</evidence>
<comment type="caution">
    <text evidence="3">The sequence shown here is derived from an EMBL/GenBank/DDBJ whole genome shotgun (WGS) entry which is preliminary data.</text>
</comment>
<dbReference type="InterPro" id="IPR021134">
    <property type="entry name" value="Bestrophin-like"/>
</dbReference>
<accession>A0AAE0FQJ4</accession>
<reference evidence="3 5" key="1">
    <citation type="journal article" date="2015" name="Genome Biol. Evol.">
        <title>Comparative Genomics of a Bacterivorous Green Alga Reveals Evolutionary Causalities and Consequences of Phago-Mixotrophic Mode of Nutrition.</title>
        <authorList>
            <person name="Burns J.A."/>
            <person name="Paasch A."/>
            <person name="Narechania A."/>
            <person name="Kim E."/>
        </authorList>
    </citation>
    <scope>NUCLEOTIDE SEQUENCE [LARGE SCALE GENOMIC DNA]</scope>
    <source>
        <strain evidence="3">PLY_AMNH</strain>
    </source>
</reference>
<dbReference type="GO" id="GO:0005254">
    <property type="term" value="F:chloride channel activity"/>
    <property type="evidence" value="ECO:0007669"/>
    <property type="project" value="InterPro"/>
</dbReference>
<dbReference type="EMBL" id="LGRX02014962">
    <property type="protein sequence ID" value="KAK3263888.1"/>
    <property type="molecule type" value="Genomic_DNA"/>
</dbReference>
<dbReference type="EMBL" id="LGRX02005044">
    <property type="protein sequence ID" value="KAK3279252.1"/>
    <property type="molecule type" value="Genomic_DNA"/>
</dbReference>
<feature type="transmembrane region" description="Helical" evidence="2">
    <location>
        <begin position="17"/>
        <end position="35"/>
    </location>
</feature>
<feature type="transmembrane region" description="Helical" evidence="2">
    <location>
        <begin position="205"/>
        <end position="231"/>
    </location>
</feature>